<dbReference type="CDD" id="cd06093">
    <property type="entry name" value="PX_domain"/>
    <property type="match status" value="1"/>
</dbReference>
<dbReference type="Proteomes" id="UP000192927">
    <property type="component" value="Unassembled WGS sequence"/>
</dbReference>
<feature type="compositionally biased region" description="Polar residues" evidence="2">
    <location>
        <begin position="827"/>
        <end position="848"/>
    </location>
</feature>
<feature type="compositionally biased region" description="Polar residues" evidence="2">
    <location>
        <begin position="774"/>
        <end position="790"/>
    </location>
</feature>
<dbReference type="InterPro" id="IPR001683">
    <property type="entry name" value="PX_dom"/>
</dbReference>
<name>A0A1W5D8W0_9LECA</name>
<feature type="region of interest" description="Disordered" evidence="2">
    <location>
        <begin position="430"/>
        <end position="462"/>
    </location>
</feature>
<dbReference type="AlphaFoldDB" id="A0A1W5D8W0"/>
<evidence type="ECO:0000313" key="4">
    <source>
        <dbReference type="EMBL" id="SLM39554.1"/>
    </source>
</evidence>
<reference evidence="5" key="1">
    <citation type="submission" date="2017-03" db="EMBL/GenBank/DDBJ databases">
        <authorList>
            <person name="Sharma R."/>
            <person name="Thines M."/>
        </authorList>
    </citation>
    <scope>NUCLEOTIDE SEQUENCE [LARGE SCALE GENOMIC DNA]</scope>
</reference>
<dbReference type="PANTHER" id="PTHR22775:SF47">
    <property type="entry name" value="MEIOTICALLY UP-REGULATED GENE 122 PROTEIN"/>
    <property type="match status" value="1"/>
</dbReference>
<dbReference type="InterPro" id="IPR003114">
    <property type="entry name" value="Phox_assoc"/>
</dbReference>
<dbReference type="FunFam" id="3.30.1520.10:FF:000065">
    <property type="entry name" value="PX domain protein (AFU_orthologue AFUA_2G07450)"/>
    <property type="match status" value="1"/>
</dbReference>
<dbReference type="PANTHER" id="PTHR22775">
    <property type="entry name" value="SORTING NEXIN"/>
    <property type="match status" value="1"/>
</dbReference>
<sequence>MALDSIADNVQALSRGDEHQLETAQDANVHTPGVAQSDSASPATKSAQDLVTRVLHFLSTASNETLGACLVGLCASTYLVLGRIGLVLIGVAGGIVLNATWEGNIQDGAGDEARGAEIRRRREVGVDIVERILDWRDRRKGDLSKVEDRGQDVDFMISARKELDFAELQPATGAALTSLVDAVIRGYVKWWYGPVLPSETSFPSACRQTLTGFLLAVSTHLSRKRPADTFLDFLTHSSSIVIVFLNELSRALMVPGAAADPIEAVNDYLGENPESNLAHVVDLGQQKKKLKAVADDILQMFLDHKDYNCEPVKVFLREILAGVVLEMTVQSCSKPEWINGWIVSLLEEGEPELMNAIDAGMGDATASEARNATAQALVDETSANQIRVHDTSSGQVSDKSGHQRRMSKAEDAMEEAMLEAKRLSELIAAEDARKRQDSSSDGHSPGTATQGIATPGSSQSDLLAASATLPEALEDDDAAASTFTSFDQIVPLQQPTALRDDIAHVQPTVPPLLTVHNANVSIFDDSQPGEKGSIRSKPTADYLLQIEPSSSQHPGWMIARKYADFENLHEVLRRISVISGVAAFAQKYHSIPSWKGQTKTCLRNELEQYLHVALSYSRLAESEGMKRFLERDQGFDHSSPAANKGVFGFPNPTAFETVGKGMLDVLTSAPKGAAGGGKALLGGVTGVLGSVGSLAQKKPPSVLRQGGNALPAQLSTPHLPHSPSVTSLTPSSRQSRESQESLRNVPALTAEDTRAPPLPARPRDPRADQQQPPYASTNGRNSTDSISRPSSIAMPEPDGFKGIEQELQLPPPPSEIPDDYNIGLDSPQLSTSSNNRNQPHPSSNTARISVQAAPHQPISTSPDPLPPPNPAPPQPKRPTSTPLTEQETRIAIELFFATIHSLYTLSSAWSLRLTLLTAAKTFLLRPGNPNLEAIRSLLQASLIDANISDAGLAAHIAALRASALPTAEESRKWSPEMGEEEKEGLRARARRLLVERGVPRALVGVMGAGASAEAVGRVFDCLQDGRVARGLVFALVLQGVRALVQ</sequence>
<comment type="similarity">
    <text evidence="1">Belongs to the sorting nexin family.</text>
</comment>
<dbReference type="InterPro" id="IPR013937">
    <property type="entry name" value="Sorting_nexin_C"/>
</dbReference>
<dbReference type="Pfam" id="PF00787">
    <property type="entry name" value="PX"/>
    <property type="match status" value="1"/>
</dbReference>
<evidence type="ECO:0000256" key="2">
    <source>
        <dbReference type="SAM" id="MobiDB-lite"/>
    </source>
</evidence>
<proteinExistence type="inferred from homology"/>
<dbReference type="Gene3D" id="3.30.1520.10">
    <property type="entry name" value="Phox-like domain"/>
    <property type="match status" value="1"/>
</dbReference>
<feature type="compositionally biased region" description="Polar residues" evidence="2">
    <location>
        <begin position="381"/>
        <end position="398"/>
    </location>
</feature>
<dbReference type="PROSITE" id="PS51207">
    <property type="entry name" value="PXA"/>
    <property type="match status" value="1"/>
</dbReference>
<dbReference type="GO" id="GO:0035091">
    <property type="term" value="F:phosphatidylinositol binding"/>
    <property type="evidence" value="ECO:0007669"/>
    <property type="project" value="InterPro"/>
</dbReference>
<feature type="compositionally biased region" description="Polar residues" evidence="2">
    <location>
        <begin position="441"/>
        <end position="461"/>
    </location>
</feature>
<protein>
    <submittedName>
        <fullName evidence="4">Sorting nexin, C-terminal</fullName>
    </submittedName>
</protein>
<evidence type="ECO:0000313" key="5">
    <source>
        <dbReference type="Proteomes" id="UP000192927"/>
    </source>
</evidence>
<dbReference type="InterPro" id="IPR036871">
    <property type="entry name" value="PX_dom_sf"/>
</dbReference>
<evidence type="ECO:0000256" key="1">
    <source>
        <dbReference type="ARBA" id="ARBA00010883"/>
    </source>
</evidence>
<evidence type="ECO:0000259" key="3">
    <source>
        <dbReference type="PROSITE" id="PS51207"/>
    </source>
</evidence>
<feature type="compositionally biased region" description="Pro residues" evidence="2">
    <location>
        <begin position="863"/>
        <end position="876"/>
    </location>
</feature>
<feature type="compositionally biased region" description="Basic and acidic residues" evidence="2">
    <location>
        <begin position="430"/>
        <end position="440"/>
    </location>
</feature>
<feature type="domain" description="PXA" evidence="3">
    <location>
        <begin position="169"/>
        <end position="350"/>
    </location>
</feature>
<keyword evidence="5" id="KW-1185">Reference proteome</keyword>
<dbReference type="SMART" id="SM00313">
    <property type="entry name" value="PXA"/>
    <property type="match status" value="1"/>
</dbReference>
<dbReference type="EMBL" id="FWEW01003525">
    <property type="protein sequence ID" value="SLM39554.1"/>
    <property type="molecule type" value="Genomic_DNA"/>
</dbReference>
<accession>A0A1W5D8W0</accession>
<feature type="region of interest" description="Disordered" evidence="2">
    <location>
        <begin position="380"/>
        <end position="414"/>
    </location>
</feature>
<organism evidence="4 5">
    <name type="scientific">Lasallia pustulata</name>
    <dbReference type="NCBI Taxonomy" id="136370"/>
    <lineage>
        <taxon>Eukaryota</taxon>
        <taxon>Fungi</taxon>
        <taxon>Dikarya</taxon>
        <taxon>Ascomycota</taxon>
        <taxon>Pezizomycotina</taxon>
        <taxon>Lecanoromycetes</taxon>
        <taxon>OSLEUM clade</taxon>
        <taxon>Umbilicariomycetidae</taxon>
        <taxon>Umbilicariales</taxon>
        <taxon>Umbilicariaceae</taxon>
        <taxon>Lasallia</taxon>
    </lineage>
</organism>
<dbReference type="Pfam" id="PF02194">
    <property type="entry name" value="PXA"/>
    <property type="match status" value="1"/>
</dbReference>
<dbReference type="Pfam" id="PF08628">
    <property type="entry name" value="Nexin_C"/>
    <property type="match status" value="1"/>
</dbReference>
<dbReference type="SUPFAM" id="SSF64268">
    <property type="entry name" value="PX domain"/>
    <property type="match status" value="1"/>
</dbReference>
<feature type="region of interest" description="Disordered" evidence="2">
    <location>
        <begin position="698"/>
        <end position="884"/>
    </location>
</feature>